<keyword evidence="5" id="KW-0694">RNA-binding</keyword>
<evidence type="ECO:0000256" key="4">
    <source>
        <dbReference type="ARBA" id="ARBA00022840"/>
    </source>
</evidence>
<sequence length="601" mass="67993">MLKNIQGGYPLFIRQRLSLYRQIHTPRLYDGSSSRRKEKLTGFLAFKKIITSVLDNEVEKRKHTWKSRLPDLQLKYDPREIGGFDTFGVSPLVVQALNQTFPEVKDPTETQKKILSVLGSGFSVIAKETQGSGKSFSALLHALSRPRALTYLGKPATTTLILVKTSSLARQYELQLLRILDRFDGETAKVAQFLYRCNDKTEEKAQLEKWKTLEPPHIIVATPQRLLDAILESGSPNGLGLSDLRLIICDDAEFLFVDGATSMAKKKNKKKKPAESVMNYLLELRDSERDPKLGTPIRKQSAQMAFFIDTMSSEFIQMLQKRNWVNWENLKMVGVSAMSHEKDGKELLLPSNVKVSAVIASESGDLEDLTPFDLDNSEELHSDIGYLMDLNYKKHRVYLKSQSRGDQEATRFAKNELLPRIMENLSGQVLLLHDESESSIKVQKQIEAEGFYSKIFNLHDDFSNFFHPGFQDFSPENPHVLISNVQNVIGLTFKNLQNIVCLGVDTFIDPRSLAMLGGRFRPASGLVKLHSNNGSAPNLVFVFPKSDFGYIERKAFERSLLKIGGPVLVPLTKTPETGFDKSDYKDFFDDIEDTEAIHEVY</sequence>
<evidence type="ECO:0000256" key="5">
    <source>
        <dbReference type="RuleBase" id="RU365068"/>
    </source>
</evidence>
<dbReference type="InterPro" id="IPR014001">
    <property type="entry name" value="Helicase_ATP-bd"/>
</dbReference>
<dbReference type="EMBL" id="HG793125">
    <property type="protein sequence ID" value="CDK25151.1"/>
    <property type="molecule type" value="Genomic_DNA"/>
</dbReference>
<protein>
    <recommendedName>
        <fullName evidence="5">ATP-dependent RNA helicase</fullName>
        <ecNumber evidence="5">3.6.4.13</ecNumber>
    </recommendedName>
</protein>
<evidence type="ECO:0000313" key="8">
    <source>
        <dbReference type="Proteomes" id="UP000019384"/>
    </source>
</evidence>
<evidence type="ECO:0000256" key="3">
    <source>
        <dbReference type="ARBA" id="ARBA00022806"/>
    </source>
</evidence>
<dbReference type="STRING" id="1382522.W6MGX6"/>
<dbReference type="InterPro" id="IPR011545">
    <property type="entry name" value="DEAD/DEAH_box_helicase_dom"/>
</dbReference>
<keyword evidence="8" id="KW-1185">Reference proteome</keyword>
<comment type="catalytic activity">
    <reaction evidence="5">
        <text>ATP + H2O = ADP + phosphate + H(+)</text>
        <dbReference type="Rhea" id="RHEA:13065"/>
        <dbReference type="ChEBI" id="CHEBI:15377"/>
        <dbReference type="ChEBI" id="CHEBI:15378"/>
        <dbReference type="ChEBI" id="CHEBI:30616"/>
        <dbReference type="ChEBI" id="CHEBI:43474"/>
        <dbReference type="ChEBI" id="CHEBI:456216"/>
        <dbReference type="EC" id="3.6.4.13"/>
    </reaction>
</comment>
<dbReference type="GO" id="GO:0003723">
    <property type="term" value="F:RNA binding"/>
    <property type="evidence" value="ECO:0007669"/>
    <property type="project" value="UniProtKB-UniRule"/>
</dbReference>
<keyword evidence="4 5" id="KW-0067">ATP-binding</keyword>
<reference evidence="7" key="1">
    <citation type="submission" date="2013-12" db="EMBL/GenBank/DDBJ databases">
        <authorList>
            <person name="Genoscope - CEA"/>
        </authorList>
    </citation>
    <scope>NUCLEOTIDE SEQUENCE</scope>
    <source>
        <strain evidence="7">CBS 1993</strain>
    </source>
</reference>
<dbReference type="HOGENOM" id="CLU_454192_0_0_1"/>
<dbReference type="GO" id="GO:0003724">
    <property type="term" value="F:RNA helicase activity"/>
    <property type="evidence" value="ECO:0007669"/>
    <property type="project" value="UniProtKB-EC"/>
</dbReference>
<comment type="domain">
    <text evidence="5">The Q motif is unique to and characteristic of the DEAD box family of RNA helicases and controls ATP binding and hydrolysis.</text>
</comment>
<name>W6MGX6_9ASCO</name>
<dbReference type="EC" id="3.6.4.13" evidence="5"/>
<feature type="domain" description="Helicase ATP-binding" evidence="6">
    <location>
        <begin position="115"/>
        <end position="284"/>
    </location>
</feature>
<dbReference type="Gene3D" id="3.40.50.300">
    <property type="entry name" value="P-loop containing nucleotide triphosphate hydrolases"/>
    <property type="match status" value="1"/>
</dbReference>
<keyword evidence="2 5" id="KW-0378">Hydrolase</keyword>
<dbReference type="GeneID" id="34518551"/>
<accession>W6MGX6</accession>
<gene>
    <name evidence="7" type="ORF">KUCA_T00001118001</name>
</gene>
<dbReference type="GO" id="GO:0005524">
    <property type="term" value="F:ATP binding"/>
    <property type="evidence" value="ECO:0007669"/>
    <property type="project" value="UniProtKB-UniRule"/>
</dbReference>
<dbReference type="InterPro" id="IPR027417">
    <property type="entry name" value="P-loop_NTPase"/>
</dbReference>
<dbReference type="SMART" id="SM00487">
    <property type="entry name" value="DEXDc"/>
    <property type="match status" value="1"/>
</dbReference>
<dbReference type="Pfam" id="PF00270">
    <property type="entry name" value="DEAD"/>
    <property type="match status" value="1"/>
</dbReference>
<dbReference type="SUPFAM" id="SSF52540">
    <property type="entry name" value="P-loop containing nucleoside triphosphate hydrolases"/>
    <property type="match status" value="1"/>
</dbReference>
<keyword evidence="3 5" id="KW-0347">Helicase</keyword>
<evidence type="ECO:0000313" key="7">
    <source>
        <dbReference type="EMBL" id="CDK25151.1"/>
    </source>
</evidence>
<dbReference type="AlphaFoldDB" id="W6MGX6"/>
<proteinExistence type="inferred from homology"/>
<dbReference type="Proteomes" id="UP000019384">
    <property type="component" value="Unassembled WGS sequence"/>
</dbReference>
<keyword evidence="1 5" id="KW-0547">Nucleotide-binding</keyword>
<dbReference type="RefSeq" id="XP_022457163.1">
    <property type="nucleotide sequence ID" value="XM_022605723.1"/>
</dbReference>
<evidence type="ECO:0000256" key="2">
    <source>
        <dbReference type="ARBA" id="ARBA00022801"/>
    </source>
</evidence>
<dbReference type="OrthoDB" id="9984275at2759"/>
<dbReference type="PROSITE" id="PS51192">
    <property type="entry name" value="HELICASE_ATP_BIND_1"/>
    <property type="match status" value="1"/>
</dbReference>
<dbReference type="GO" id="GO:0016787">
    <property type="term" value="F:hydrolase activity"/>
    <property type="evidence" value="ECO:0007669"/>
    <property type="project" value="UniProtKB-KW"/>
</dbReference>
<evidence type="ECO:0000259" key="6">
    <source>
        <dbReference type="PROSITE" id="PS51192"/>
    </source>
</evidence>
<comment type="function">
    <text evidence="5">RNA helicase.</text>
</comment>
<dbReference type="PANTHER" id="PTHR24031">
    <property type="entry name" value="RNA HELICASE"/>
    <property type="match status" value="1"/>
</dbReference>
<reference evidence="7" key="2">
    <citation type="submission" date="2014-02" db="EMBL/GenBank/DDBJ databases">
        <title>Complete DNA sequence of /Kuraishia capsulata/ illustrates novel genomic features among budding yeasts (/Saccharomycotina/).</title>
        <authorList>
            <person name="Morales L."/>
            <person name="Noel B."/>
            <person name="Porcel B."/>
            <person name="Marcet-Houben M."/>
            <person name="Hullo M-F."/>
            <person name="Sacerdot C."/>
            <person name="Tekaia F."/>
            <person name="Leh-Louis V."/>
            <person name="Despons L."/>
            <person name="Khanna V."/>
            <person name="Aury J-M."/>
            <person name="Barbe V."/>
            <person name="Couloux A."/>
            <person name="Labadie K."/>
            <person name="Pelletier E."/>
            <person name="Souciet J-L."/>
            <person name="Boekhout T."/>
            <person name="Gabaldon T."/>
            <person name="Wincker P."/>
            <person name="Dujon B."/>
        </authorList>
    </citation>
    <scope>NUCLEOTIDE SEQUENCE</scope>
    <source>
        <strain evidence="7">CBS 1993</strain>
    </source>
</reference>
<evidence type="ECO:0000256" key="1">
    <source>
        <dbReference type="ARBA" id="ARBA00022741"/>
    </source>
</evidence>
<organism evidence="7 8">
    <name type="scientific">Kuraishia capsulata CBS 1993</name>
    <dbReference type="NCBI Taxonomy" id="1382522"/>
    <lineage>
        <taxon>Eukaryota</taxon>
        <taxon>Fungi</taxon>
        <taxon>Dikarya</taxon>
        <taxon>Ascomycota</taxon>
        <taxon>Saccharomycotina</taxon>
        <taxon>Pichiomycetes</taxon>
        <taxon>Pichiales</taxon>
        <taxon>Pichiaceae</taxon>
        <taxon>Kuraishia</taxon>
    </lineage>
</organism>
<comment type="similarity">
    <text evidence="5">Belongs to the DEAD box helicase family.</text>
</comment>